<keyword evidence="2" id="KW-1185">Reference proteome</keyword>
<dbReference type="RefSeq" id="WP_027413694.1">
    <property type="nucleotide sequence ID" value="NZ_BMWS01000036.1"/>
</dbReference>
<organism evidence="1 2">
    <name type="scientific">Aquimarina muelleri</name>
    <dbReference type="NCBI Taxonomy" id="279356"/>
    <lineage>
        <taxon>Bacteria</taxon>
        <taxon>Pseudomonadati</taxon>
        <taxon>Bacteroidota</taxon>
        <taxon>Flavobacteriia</taxon>
        <taxon>Flavobacteriales</taxon>
        <taxon>Flavobacteriaceae</taxon>
        <taxon>Aquimarina</taxon>
    </lineage>
</organism>
<dbReference type="InterPro" id="IPR023213">
    <property type="entry name" value="CAT-like_dom_sf"/>
</dbReference>
<dbReference type="EMBL" id="BMWS01000036">
    <property type="protein sequence ID" value="GGX32756.1"/>
    <property type="molecule type" value="Genomic_DNA"/>
</dbReference>
<name>A0A918N463_9FLAO</name>
<accession>A0A918N463</accession>
<sequence>MQGINETIIPLLKEESSTIIKGENGITTITFYEGDQSSAFTSLQARLKEIIHVNPWLAGRLVKNKKHKSLQLAYPSGTLSEDKMKPIFHDNPSSIKIGSKMGYEELFKEAQSAIVKKGIKLINKQDPITRLTIVPDIHSPEKGFALIFSISHVVADGYTYYKIFNQLFTDKPVEYLEVKRKQDAADKIIDVVGQKSFKFFHSAPFILNLLNGAIFGKKTKPHGFYVDPEKISKVKSQVKESPASGVDFISTNDILSSSFAKATDSRICIMAVNLRSWVKDIGSNDAGNYAGGLLFDNEVSSQPTKIRKSFQAGLPVPSTAKPLPKFREAMKSKFSLISSWSDFQESHDLEKCQQLLHLPLYDSKKAFPLDSAVVFKARPNELAVMYFTKTVGQEKFLSDCEIGDTISSKIFQ</sequence>
<reference evidence="1 2" key="1">
    <citation type="journal article" date="2014" name="Int. J. Syst. Evol. Microbiol.">
        <title>Complete genome sequence of Corynebacterium casei LMG S-19264T (=DSM 44701T), isolated from a smear-ripened cheese.</title>
        <authorList>
            <consortium name="US DOE Joint Genome Institute (JGI-PGF)"/>
            <person name="Walter F."/>
            <person name="Albersmeier A."/>
            <person name="Kalinowski J."/>
            <person name="Ruckert C."/>
        </authorList>
    </citation>
    <scope>NUCLEOTIDE SEQUENCE [LARGE SCALE GENOMIC DNA]</scope>
    <source>
        <strain evidence="1 2">KCTC 12285</strain>
    </source>
</reference>
<dbReference type="Gene3D" id="3.30.559.10">
    <property type="entry name" value="Chloramphenicol acetyltransferase-like domain"/>
    <property type="match status" value="1"/>
</dbReference>
<protein>
    <submittedName>
        <fullName evidence="1">Uncharacterized protein</fullName>
    </submittedName>
</protein>
<comment type="caution">
    <text evidence="1">The sequence shown here is derived from an EMBL/GenBank/DDBJ whole genome shotgun (WGS) entry which is preliminary data.</text>
</comment>
<dbReference type="AlphaFoldDB" id="A0A918N463"/>
<proteinExistence type="predicted"/>
<evidence type="ECO:0000313" key="1">
    <source>
        <dbReference type="EMBL" id="GGX32756.1"/>
    </source>
</evidence>
<evidence type="ECO:0000313" key="2">
    <source>
        <dbReference type="Proteomes" id="UP000601108"/>
    </source>
</evidence>
<dbReference type="Proteomes" id="UP000601108">
    <property type="component" value="Unassembled WGS sequence"/>
</dbReference>
<gene>
    <name evidence="1" type="ORF">GCM10007384_36900</name>
</gene>